<evidence type="ECO:0000256" key="1">
    <source>
        <dbReference type="SAM" id="SignalP"/>
    </source>
</evidence>
<organism evidence="2 3">
    <name type="scientific">Candidatus Kaiserbacteria bacterium CG10_big_fil_rev_8_21_14_0_10_43_70</name>
    <dbReference type="NCBI Taxonomy" id="1974605"/>
    <lineage>
        <taxon>Bacteria</taxon>
        <taxon>Candidatus Kaiseribacteriota</taxon>
    </lineage>
</organism>
<feature type="chain" id="PRO_5013930628" description="Secreted protein" evidence="1">
    <location>
        <begin position="25"/>
        <end position="144"/>
    </location>
</feature>
<dbReference type="AlphaFoldDB" id="A0A2H0UJJ9"/>
<evidence type="ECO:0000313" key="2">
    <source>
        <dbReference type="EMBL" id="PIR86577.1"/>
    </source>
</evidence>
<sequence length="144" mass="15862">MKKPAPLFLFSAMFLLLGIESAMSQVGFETSPPVSNEELRKYPPGLGDYGKWHGEAHEKGVVAKLRERTKKTCCDNIGECRSTVIKMTPSGAIAILERRWCRVDVKIVYDIQNLPGGWALVCASKSLNPNGCPTVYCAADEPKM</sequence>
<keyword evidence="1" id="KW-0732">Signal</keyword>
<name>A0A2H0UJJ9_9BACT</name>
<feature type="signal peptide" evidence="1">
    <location>
        <begin position="1"/>
        <end position="24"/>
    </location>
</feature>
<reference evidence="3" key="1">
    <citation type="submission" date="2017-09" db="EMBL/GenBank/DDBJ databases">
        <title>Depth-based differentiation of microbial function through sediment-hosted aquifers and enrichment of novel symbionts in the deep terrestrial subsurface.</title>
        <authorList>
            <person name="Probst A.J."/>
            <person name="Ladd B."/>
            <person name="Jarett J.K."/>
            <person name="Geller-Mcgrath D.E."/>
            <person name="Sieber C.M.K."/>
            <person name="Emerson J.B."/>
            <person name="Anantharaman K."/>
            <person name="Thomas B.C."/>
            <person name="Malmstrom R."/>
            <person name="Stieglmeier M."/>
            <person name="Klingl A."/>
            <person name="Woyke T."/>
            <person name="Ryan C.M."/>
            <person name="Banfield J.F."/>
        </authorList>
    </citation>
    <scope>NUCLEOTIDE SEQUENCE [LARGE SCALE GENOMIC DNA]</scope>
</reference>
<dbReference type="EMBL" id="PFBF01000003">
    <property type="protein sequence ID" value="PIR86577.1"/>
    <property type="molecule type" value="Genomic_DNA"/>
</dbReference>
<dbReference type="Proteomes" id="UP000230706">
    <property type="component" value="Unassembled WGS sequence"/>
</dbReference>
<gene>
    <name evidence="2" type="ORF">COU13_00145</name>
</gene>
<proteinExistence type="predicted"/>
<comment type="caution">
    <text evidence="2">The sequence shown here is derived from an EMBL/GenBank/DDBJ whole genome shotgun (WGS) entry which is preliminary data.</text>
</comment>
<evidence type="ECO:0008006" key="4">
    <source>
        <dbReference type="Google" id="ProtNLM"/>
    </source>
</evidence>
<protein>
    <recommendedName>
        <fullName evidence="4">Secreted protein</fullName>
    </recommendedName>
</protein>
<accession>A0A2H0UJJ9</accession>
<evidence type="ECO:0000313" key="3">
    <source>
        <dbReference type="Proteomes" id="UP000230706"/>
    </source>
</evidence>